<evidence type="ECO:0000313" key="3">
    <source>
        <dbReference type="EMBL" id="KAK4758528.1"/>
    </source>
</evidence>
<organism evidence="3 4">
    <name type="scientific">Trapa incisa</name>
    <dbReference type="NCBI Taxonomy" id="236973"/>
    <lineage>
        <taxon>Eukaryota</taxon>
        <taxon>Viridiplantae</taxon>
        <taxon>Streptophyta</taxon>
        <taxon>Embryophyta</taxon>
        <taxon>Tracheophyta</taxon>
        <taxon>Spermatophyta</taxon>
        <taxon>Magnoliopsida</taxon>
        <taxon>eudicotyledons</taxon>
        <taxon>Gunneridae</taxon>
        <taxon>Pentapetalae</taxon>
        <taxon>rosids</taxon>
        <taxon>malvids</taxon>
        <taxon>Myrtales</taxon>
        <taxon>Lythraceae</taxon>
        <taxon>Trapa</taxon>
    </lineage>
</organism>
<feature type="compositionally biased region" description="Basic and acidic residues" evidence="1">
    <location>
        <begin position="90"/>
        <end position="110"/>
    </location>
</feature>
<accession>A0AAN7K6D9</accession>
<feature type="compositionally biased region" description="Polar residues" evidence="1">
    <location>
        <begin position="301"/>
        <end position="314"/>
    </location>
</feature>
<sequence>MLKRSATRNQRSRSVKVKHCIQIVVLLGICIRLIYQVKYSHNKKKELSGNEQVRRGVMKLGRKDLRFSMEDIDGNNEKQIGEEEEEEDGRDEKERTEVKEEVGKSKVEEIKEQEDEQGEEKGHEMDKEEKEHHLEEEDVKGDKIEDQDKLRDEIDREEDFIDEEKGREDYSSLNKETAEDNAAVEEEEKQVQVEDEHQNLKEDEAHDEVDRTTHEAREENYNGDDASSAVSHFHDELVSSEVQNLNLDFANESGIGNNRSGAEDGKKLEMADKELNLKDIRAENKDNMSSTGAAIVLQDSPPRTSAVSTENNGARITIGEMNVEDLSMDPPNGTESAFHSPEAQNSTTDGVNDSNTTSDGVETKVLPTPNAAGSVEFSNSTGTDLASAVSDQRHSSDQSGCNPLFLSSSFHYPNARKPVDDIAESNGGENSRTAEFEEDKMSSIAQNILMAFTATVNKLASSNARAVPRGGCGDDRRTNPNRKSSTASDFSRRCLLLAAAVVAPSQAADSRTQLLKSMQLQIAQYFFMHINCPFIRWFLLAEYLKKSQENKDKNDKEVKPPSASASASASTAIIITCCDSILYSALGAEAGELLQEELQGLLRIRGRVLAGEERAAAVRVGEGHP</sequence>
<feature type="compositionally biased region" description="Basic and acidic residues" evidence="1">
    <location>
        <begin position="68"/>
        <end position="81"/>
    </location>
</feature>
<evidence type="ECO:0000256" key="2">
    <source>
        <dbReference type="SAM" id="Phobius"/>
    </source>
</evidence>
<feature type="compositionally biased region" description="Basic and acidic residues" evidence="1">
    <location>
        <begin position="119"/>
        <end position="154"/>
    </location>
</feature>
<feature type="compositionally biased region" description="Polar residues" evidence="1">
    <location>
        <begin position="333"/>
        <end position="360"/>
    </location>
</feature>
<keyword evidence="2" id="KW-1133">Transmembrane helix</keyword>
<proteinExistence type="predicted"/>
<feature type="region of interest" description="Disordered" evidence="1">
    <location>
        <begin position="282"/>
        <end position="402"/>
    </location>
</feature>
<dbReference type="AlphaFoldDB" id="A0AAN7K6D9"/>
<name>A0AAN7K6D9_9MYRT</name>
<dbReference type="PANTHER" id="PTHR33700:SF4">
    <property type="entry name" value="MYB-LIKE PROTEIN X"/>
    <property type="match status" value="1"/>
</dbReference>
<reference evidence="3 4" key="1">
    <citation type="journal article" date="2023" name="Hortic Res">
        <title>Pangenome of water caltrop reveals structural variations and asymmetric subgenome divergence after allopolyploidization.</title>
        <authorList>
            <person name="Zhang X."/>
            <person name="Chen Y."/>
            <person name="Wang L."/>
            <person name="Yuan Y."/>
            <person name="Fang M."/>
            <person name="Shi L."/>
            <person name="Lu R."/>
            <person name="Comes H.P."/>
            <person name="Ma Y."/>
            <person name="Chen Y."/>
            <person name="Huang G."/>
            <person name="Zhou Y."/>
            <person name="Zheng Z."/>
            <person name="Qiu Y."/>
        </authorList>
    </citation>
    <scope>NUCLEOTIDE SEQUENCE [LARGE SCALE GENOMIC DNA]</scope>
    <source>
        <tissue evidence="3">Roots</tissue>
    </source>
</reference>
<protein>
    <submittedName>
        <fullName evidence="3">Uncharacterized protein</fullName>
    </submittedName>
</protein>
<feature type="region of interest" description="Disordered" evidence="1">
    <location>
        <begin position="68"/>
        <end position="227"/>
    </location>
</feature>
<feature type="compositionally biased region" description="Basic and acidic residues" evidence="1">
    <location>
        <begin position="189"/>
        <end position="220"/>
    </location>
</feature>
<gene>
    <name evidence="3" type="ORF">SAY87_019829</name>
</gene>
<keyword evidence="4" id="KW-1185">Reference proteome</keyword>
<dbReference type="EMBL" id="JAXIOK010000012">
    <property type="protein sequence ID" value="KAK4758528.1"/>
    <property type="molecule type" value="Genomic_DNA"/>
</dbReference>
<comment type="caution">
    <text evidence="3">The sequence shown here is derived from an EMBL/GenBank/DDBJ whole genome shotgun (WGS) entry which is preliminary data.</text>
</comment>
<keyword evidence="2" id="KW-0812">Transmembrane</keyword>
<feature type="region of interest" description="Disordered" evidence="1">
    <location>
        <begin position="416"/>
        <end position="438"/>
    </location>
</feature>
<feature type="region of interest" description="Disordered" evidence="1">
    <location>
        <begin position="464"/>
        <end position="486"/>
    </location>
</feature>
<dbReference type="PANTHER" id="PTHR33700">
    <property type="entry name" value="MYB-LIKE PROTEIN X"/>
    <property type="match status" value="1"/>
</dbReference>
<evidence type="ECO:0000313" key="4">
    <source>
        <dbReference type="Proteomes" id="UP001345219"/>
    </source>
</evidence>
<keyword evidence="2" id="KW-0472">Membrane</keyword>
<dbReference type="Proteomes" id="UP001345219">
    <property type="component" value="Chromosome 15"/>
</dbReference>
<feature type="transmembrane region" description="Helical" evidence="2">
    <location>
        <begin position="20"/>
        <end position="37"/>
    </location>
</feature>
<evidence type="ECO:0000256" key="1">
    <source>
        <dbReference type="SAM" id="MobiDB-lite"/>
    </source>
</evidence>